<dbReference type="PANTHER" id="PTHR31374:SF139">
    <property type="entry name" value="OS02G0143300 PROTEIN"/>
    <property type="match status" value="1"/>
</dbReference>
<accession>A0A6P9F0V6</accession>
<dbReference type="FunCoup" id="A0A6P9F0V6">
    <property type="interactions" value="270"/>
</dbReference>
<sequence length="169" mass="19402">MKQYRLCGGSNWPPKNIHWLMPWSWSPVPNQKVRQAKKLIIRENSCAKKESLLAGDHQLSDGRSTSTTTGVQVIPKGFLAVYVGTTELRRCVIPTSYLSMPDFRILMEKAADEYGYEQEGGLRLPCEEEDFKKILLTCRANSKLYTRDGKKNIYKKVMKVLYVRTYMGS</sequence>
<dbReference type="RefSeq" id="XP_035548447.1">
    <property type="nucleotide sequence ID" value="XM_035692554.1"/>
</dbReference>
<dbReference type="GO" id="GO:0009733">
    <property type="term" value="P:response to auxin"/>
    <property type="evidence" value="ECO:0007669"/>
    <property type="project" value="InterPro"/>
</dbReference>
<dbReference type="AlphaFoldDB" id="A0A6P9F0V6"/>
<evidence type="ECO:0000313" key="3">
    <source>
        <dbReference type="RefSeq" id="XP_035548447.1"/>
    </source>
</evidence>
<proteinExistence type="inferred from homology"/>
<dbReference type="InterPro" id="IPR003676">
    <property type="entry name" value="SAUR_fam"/>
</dbReference>
<keyword evidence="2" id="KW-1185">Reference proteome</keyword>
<protein>
    <submittedName>
        <fullName evidence="3">Auxin-responsive protein SAUR72-like</fullName>
    </submittedName>
</protein>
<evidence type="ECO:0000313" key="2">
    <source>
        <dbReference type="Proteomes" id="UP000235220"/>
    </source>
</evidence>
<name>A0A6P9F0V6_JUGRE</name>
<dbReference type="KEGG" id="jre:118349058"/>
<dbReference type="OrthoDB" id="1897212at2759"/>
<gene>
    <name evidence="3" type="primary">LOC118349058</name>
</gene>
<evidence type="ECO:0000256" key="1">
    <source>
        <dbReference type="ARBA" id="ARBA00006974"/>
    </source>
</evidence>
<dbReference type="InParanoid" id="A0A6P9F0V6"/>
<dbReference type="Proteomes" id="UP000235220">
    <property type="component" value="Chromosome 7"/>
</dbReference>
<dbReference type="PANTHER" id="PTHR31374">
    <property type="entry name" value="AUXIN-INDUCED PROTEIN-LIKE-RELATED"/>
    <property type="match status" value="1"/>
</dbReference>
<comment type="similarity">
    <text evidence="1">Belongs to the ARG7 family.</text>
</comment>
<dbReference type="GeneID" id="118349058"/>
<organism evidence="2 3">
    <name type="scientific">Juglans regia</name>
    <name type="common">English walnut</name>
    <dbReference type="NCBI Taxonomy" id="51240"/>
    <lineage>
        <taxon>Eukaryota</taxon>
        <taxon>Viridiplantae</taxon>
        <taxon>Streptophyta</taxon>
        <taxon>Embryophyta</taxon>
        <taxon>Tracheophyta</taxon>
        <taxon>Spermatophyta</taxon>
        <taxon>Magnoliopsida</taxon>
        <taxon>eudicotyledons</taxon>
        <taxon>Gunneridae</taxon>
        <taxon>Pentapetalae</taxon>
        <taxon>rosids</taxon>
        <taxon>fabids</taxon>
        <taxon>Fagales</taxon>
        <taxon>Juglandaceae</taxon>
        <taxon>Juglans</taxon>
    </lineage>
</organism>
<reference evidence="3" key="1">
    <citation type="submission" date="2025-08" db="UniProtKB">
        <authorList>
            <consortium name="RefSeq"/>
        </authorList>
    </citation>
    <scope>IDENTIFICATION</scope>
    <source>
        <tissue evidence="3">Leaves</tissue>
    </source>
</reference>
<dbReference type="Pfam" id="PF02519">
    <property type="entry name" value="Auxin_inducible"/>
    <property type="match status" value="1"/>
</dbReference>